<dbReference type="InterPro" id="IPR009962">
    <property type="entry name" value="DUF1488"/>
</dbReference>
<evidence type="ECO:0000313" key="1">
    <source>
        <dbReference type="EMBL" id="MFD2140250.1"/>
    </source>
</evidence>
<dbReference type="SUPFAM" id="SSF160272">
    <property type="entry name" value="Shew3726-like"/>
    <property type="match status" value="1"/>
</dbReference>
<dbReference type="RefSeq" id="WP_213351975.1">
    <property type="nucleotide sequence ID" value="NZ_JAHBGB010000015.1"/>
</dbReference>
<evidence type="ECO:0000313" key="2">
    <source>
        <dbReference type="Proteomes" id="UP001597299"/>
    </source>
</evidence>
<dbReference type="EMBL" id="JBHUHD010000001">
    <property type="protein sequence ID" value="MFD2140250.1"/>
    <property type="molecule type" value="Genomic_DNA"/>
</dbReference>
<dbReference type="InterPro" id="IPR036692">
    <property type="entry name" value="Shew3726-like_sf"/>
</dbReference>
<reference evidence="2" key="1">
    <citation type="journal article" date="2019" name="Int. J. Syst. Evol. Microbiol.">
        <title>The Global Catalogue of Microorganisms (GCM) 10K type strain sequencing project: providing services to taxonomists for standard genome sequencing and annotation.</title>
        <authorList>
            <consortium name="The Broad Institute Genomics Platform"/>
            <consortium name="The Broad Institute Genome Sequencing Center for Infectious Disease"/>
            <person name="Wu L."/>
            <person name="Ma J."/>
        </authorList>
    </citation>
    <scope>NUCLEOTIDE SEQUENCE [LARGE SCALE GENOMIC DNA]</scope>
    <source>
        <strain evidence="2">CCM 7435</strain>
    </source>
</reference>
<organism evidence="1 2">
    <name type="scientific">Ancylobacter oerskovii</name>
    <dbReference type="NCBI Taxonomy" id="459519"/>
    <lineage>
        <taxon>Bacteria</taxon>
        <taxon>Pseudomonadati</taxon>
        <taxon>Pseudomonadota</taxon>
        <taxon>Alphaproteobacteria</taxon>
        <taxon>Hyphomicrobiales</taxon>
        <taxon>Xanthobacteraceae</taxon>
        <taxon>Ancylobacter</taxon>
    </lineage>
</organism>
<accession>A0ABW4YV16</accession>
<name>A0ABW4YV16_9HYPH</name>
<dbReference type="Proteomes" id="UP001597299">
    <property type="component" value="Unassembled WGS sequence"/>
</dbReference>
<comment type="caution">
    <text evidence="1">The sequence shown here is derived from an EMBL/GenBank/DDBJ whole genome shotgun (WGS) entry which is preliminary data.</text>
</comment>
<dbReference type="Gene3D" id="3.30.160.140">
    <property type="entry name" value="Shew3726-like"/>
    <property type="match status" value="1"/>
</dbReference>
<protein>
    <submittedName>
        <fullName evidence="1">DUF1488 family protein</fullName>
    </submittedName>
</protein>
<dbReference type="Pfam" id="PF07369">
    <property type="entry name" value="DUF1488"/>
    <property type="match status" value="1"/>
</dbReference>
<keyword evidence="2" id="KW-1185">Reference proteome</keyword>
<proteinExistence type="predicted"/>
<gene>
    <name evidence="1" type="ORF">ACFSNC_07575</name>
</gene>
<sequence length="93" mass="10583">MILEHSAKPAEDLEDVRKIRFFFRGDTDVVPCLVSWEALDRLEGGKAADRAERLNRFEKHRSAIEVAARRKFDASEREVVVEASDVLQAAREG</sequence>